<evidence type="ECO:0000259" key="11">
    <source>
        <dbReference type="PROSITE" id="PS01180"/>
    </source>
</evidence>
<dbReference type="InterPro" id="IPR000421">
    <property type="entry name" value="FA58C"/>
</dbReference>
<dbReference type="FunFam" id="2.60.120.260:FF:000002">
    <property type="entry name" value="Coagulation factor VIII"/>
    <property type="match status" value="1"/>
</dbReference>
<evidence type="ECO:0000256" key="1">
    <source>
        <dbReference type="ARBA" id="ARBA00004479"/>
    </source>
</evidence>
<dbReference type="InParanoid" id="A0A6P7ZC01"/>
<dbReference type="GO" id="GO:0005886">
    <property type="term" value="C:plasma membrane"/>
    <property type="evidence" value="ECO:0007669"/>
    <property type="project" value="TreeGrafter"/>
</dbReference>
<keyword evidence="2" id="KW-0597">Phosphoprotein</keyword>
<keyword evidence="4 9" id="KW-1133">Transmembrane helix</keyword>
<keyword evidence="5 9" id="KW-0472">Membrane</keyword>
<evidence type="ECO:0000256" key="6">
    <source>
        <dbReference type="ARBA" id="ARBA00023157"/>
    </source>
</evidence>
<dbReference type="Gene3D" id="2.170.130.20">
    <property type="entry name" value="LCCL-like domain"/>
    <property type="match status" value="1"/>
</dbReference>
<feature type="domain" description="LCCL" evidence="13">
    <location>
        <begin position="148"/>
        <end position="244"/>
    </location>
</feature>
<keyword evidence="10" id="KW-0732">Signal</keyword>
<evidence type="ECO:0000256" key="3">
    <source>
        <dbReference type="ARBA" id="ARBA00022692"/>
    </source>
</evidence>
<dbReference type="AlphaFoldDB" id="A0A6P7ZC01"/>
<feature type="compositionally biased region" description="Basic and acidic residues" evidence="8">
    <location>
        <begin position="690"/>
        <end position="700"/>
    </location>
</feature>
<comment type="caution">
    <text evidence="7">Lacks conserved residue(s) required for the propagation of feature annotation.</text>
</comment>
<comment type="subcellular location">
    <subcellularLocation>
        <location evidence="1">Membrane</location>
        <topology evidence="1">Single-pass type I membrane protein</topology>
    </subcellularLocation>
</comment>
<dbReference type="RefSeq" id="XP_030075188.1">
    <property type="nucleotide sequence ID" value="XM_030219328.1"/>
</dbReference>
<dbReference type="PROSITE" id="PS50820">
    <property type="entry name" value="LCCL"/>
    <property type="match status" value="1"/>
</dbReference>
<dbReference type="SUPFAM" id="SSF69848">
    <property type="entry name" value="LCCL domain"/>
    <property type="match status" value="1"/>
</dbReference>
<name>A0A6P7ZC01_9AMPH</name>
<evidence type="ECO:0000256" key="8">
    <source>
        <dbReference type="SAM" id="MobiDB-lite"/>
    </source>
</evidence>
<organism evidence="14 15">
    <name type="scientific">Microcaecilia unicolor</name>
    <dbReference type="NCBI Taxonomy" id="1415580"/>
    <lineage>
        <taxon>Eukaryota</taxon>
        <taxon>Metazoa</taxon>
        <taxon>Chordata</taxon>
        <taxon>Craniata</taxon>
        <taxon>Vertebrata</taxon>
        <taxon>Euteleostomi</taxon>
        <taxon>Amphibia</taxon>
        <taxon>Gymnophiona</taxon>
        <taxon>Siphonopidae</taxon>
        <taxon>Microcaecilia</taxon>
    </lineage>
</organism>
<dbReference type="Pfam" id="PF00431">
    <property type="entry name" value="CUB"/>
    <property type="match status" value="1"/>
</dbReference>
<keyword evidence="6 7" id="KW-1015">Disulfide bond</keyword>
<evidence type="ECO:0000313" key="15">
    <source>
        <dbReference type="RefSeq" id="XP_030075188.1"/>
    </source>
</evidence>
<dbReference type="CDD" id="cd00057">
    <property type="entry name" value="FA58C"/>
    <property type="match status" value="1"/>
</dbReference>
<dbReference type="Gene3D" id="2.60.120.260">
    <property type="entry name" value="Galactose-binding domain-like"/>
    <property type="match status" value="1"/>
</dbReference>
<dbReference type="Gene3D" id="2.60.120.290">
    <property type="entry name" value="Spermadhesin, CUB domain"/>
    <property type="match status" value="1"/>
</dbReference>
<dbReference type="CDD" id="cd00041">
    <property type="entry name" value="CUB"/>
    <property type="match status" value="1"/>
</dbReference>
<dbReference type="InterPro" id="IPR008979">
    <property type="entry name" value="Galactose-bd-like_sf"/>
</dbReference>
<dbReference type="InterPro" id="IPR004043">
    <property type="entry name" value="LCCL"/>
</dbReference>
<dbReference type="InterPro" id="IPR035914">
    <property type="entry name" value="Sperma_CUB_dom_sf"/>
</dbReference>
<feature type="region of interest" description="Disordered" evidence="8">
    <location>
        <begin position="660"/>
        <end position="700"/>
    </location>
</feature>
<feature type="transmembrane region" description="Helical" evidence="9">
    <location>
        <begin position="444"/>
        <end position="467"/>
    </location>
</feature>
<evidence type="ECO:0000256" key="4">
    <source>
        <dbReference type="ARBA" id="ARBA00022989"/>
    </source>
</evidence>
<reference evidence="15" key="2">
    <citation type="submission" date="2025-08" db="UniProtKB">
        <authorList>
            <consortium name="RefSeq"/>
        </authorList>
    </citation>
    <scope>IDENTIFICATION</scope>
</reference>
<dbReference type="Proteomes" id="UP000515156">
    <property type="component" value="Chromosome 11"/>
</dbReference>
<dbReference type="PROSITE" id="PS50022">
    <property type="entry name" value="FA58C_3"/>
    <property type="match status" value="1"/>
</dbReference>
<dbReference type="InterPro" id="IPR050633">
    <property type="entry name" value="Neuropilin_MCO_CoagFactor"/>
</dbReference>
<keyword evidence="14" id="KW-1185">Reference proteome</keyword>
<evidence type="ECO:0000256" key="5">
    <source>
        <dbReference type="ARBA" id="ARBA00023136"/>
    </source>
</evidence>
<feature type="chain" id="PRO_5028395887" evidence="10">
    <location>
        <begin position="28"/>
        <end position="700"/>
    </location>
</feature>
<dbReference type="PANTHER" id="PTHR46806">
    <property type="entry name" value="F5/8 TYPE C DOMAIN-CONTAINING PROTEIN"/>
    <property type="match status" value="1"/>
</dbReference>
<dbReference type="SMART" id="SM00042">
    <property type="entry name" value="CUB"/>
    <property type="match status" value="1"/>
</dbReference>
<evidence type="ECO:0000259" key="12">
    <source>
        <dbReference type="PROSITE" id="PS50022"/>
    </source>
</evidence>
<dbReference type="GeneID" id="115480562"/>
<dbReference type="InterPro" id="IPR036609">
    <property type="entry name" value="LCCL_sf"/>
</dbReference>
<feature type="disulfide bond" evidence="7">
    <location>
        <begin position="33"/>
        <end position="60"/>
    </location>
</feature>
<gene>
    <name evidence="15" type="primary">LOC115480562</name>
</gene>
<accession>A0A6P7ZC01</accession>
<dbReference type="KEGG" id="muo:115480562"/>
<dbReference type="SUPFAM" id="SSF49854">
    <property type="entry name" value="Spermadhesin, CUB domain"/>
    <property type="match status" value="1"/>
</dbReference>
<evidence type="ECO:0000259" key="13">
    <source>
        <dbReference type="PROSITE" id="PS50820"/>
    </source>
</evidence>
<dbReference type="SMART" id="SM00603">
    <property type="entry name" value="LCCL"/>
    <property type="match status" value="1"/>
</dbReference>
<feature type="domain" description="CUB" evidence="11">
    <location>
        <begin position="33"/>
        <end position="146"/>
    </location>
</feature>
<dbReference type="SUPFAM" id="SSF49785">
    <property type="entry name" value="Galactose-binding domain-like"/>
    <property type="match status" value="1"/>
</dbReference>
<dbReference type="PANTHER" id="PTHR46806:SF6">
    <property type="entry name" value="DISCOIDIN, CUB AND LCCL DOMAIN CONTAINING 1"/>
    <property type="match status" value="1"/>
</dbReference>
<dbReference type="GO" id="GO:0038023">
    <property type="term" value="F:signaling receptor activity"/>
    <property type="evidence" value="ECO:0007669"/>
    <property type="project" value="TreeGrafter"/>
</dbReference>
<reference evidence="14" key="1">
    <citation type="submission" date="2024-06" db="UniProtKB">
        <authorList>
            <consortium name="RefSeq"/>
        </authorList>
    </citation>
    <scope>NUCLEOTIDE SEQUENCE [LARGE SCALE GENOMIC DNA]</scope>
</reference>
<evidence type="ECO:0000256" key="10">
    <source>
        <dbReference type="SAM" id="SignalP"/>
    </source>
</evidence>
<dbReference type="PROSITE" id="PS01180">
    <property type="entry name" value="CUB"/>
    <property type="match status" value="1"/>
</dbReference>
<keyword evidence="3 9" id="KW-0812">Transmembrane</keyword>
<evidence type="ECO:0000313" key="14">
    <source>
        <dbReference type="Proteomes" id="UP000515156"/>
    </source>
</evidence>
<dbReference type="InterPro" id="IPR000859">
    <property type="entry name" value="CUB_dom"/>
</dbReference>
<proteinExistence type="predicted"/>
<feature type="signal peptide" evidence="10">
    <location>
        <begin position="1"/>
        <end position="27"/>
    </location>
</feature>
<evidence type="ECO:0000256" key="2">
    <source>
        <dbReference type="ARBA" id="ARBA00022553"/>
    </source>
</evidence>
<dbReference type="Pfam" id="PF03815">
    <property type="entry name" value="LCCL"/>
    <property type="match status" value="1"/>
</dbReference>
<evidence type="ECO:0000256" key="9">
    <source>
        <dbReference type="SAM" id="Phobius"/>
    </source>
</evidence>
<dbReference type="SMART" id="SM00231">
    <property type="entry name" value="FA58C"/>
    <property type="match status" value="1"/>
</dbReference>
<feature type="domain" description="F5/8 type C" evidence="12">
    <location>
        <begin position="242"/>
        <end position="402"/>
    </location>
</feature>
<dbReference type="OrthoDB" id="6369184at2759"/>
<dbReference type="PROSITE" id="PS01285">
    <property type="entry name" value="FA58C_1"/>
    <property type="match status" value="1"/>
</dbReference>
<evidence type="ECO:0000256" key="7">
    <source>
        <dbReference type="PROSITE-ProRule" id="PRU00059"/>
    </source>
</evidence>
<sequence length="700" mass="76333">MSRAKRRAAACTCRALLQALLLCAASAQKGDGCGHTVLSLKSGTLASKNYPGTYPNQTLCEWSIQVAEDNDLLLNFGDFDVEYSEGCVSSFIWISSPSSGISYGPYCGTRNSVPKVLRINSSAVTILFNSTIHRSGRGFLLSYANADHQDLISCLDKGIHYHKDQISVYCPAGCKNIAGDIWGEVAQGYRDTSVICKAAVHAGVISDDIGGQVTLSREKGITLYEPAWANGLQSKTGSLSEKRLMFHRVCNDILNVAHFNASSSWKGVDPIGQHMTWSPERANFRAESVPSSWVAEYGHVSEWLEIDLGGRRNITGIITKGSADVKYNFYVTSYKILSSQNGRKWRVYKSGLGKDEKVFEGNQDPHLQVYNVFIPPILAQYLRVAPQTWNQRIALNVALVGCQASPNRGIVFSVPIDISGTTRSPTGHPTIPAVAMSPERKDPVLLVVLIIASVLLATFGLILLVFLCRKKRKSKAEVSCSFLTGCRKTKSGQACCRGSGQPCSSERVPYTVENCVLDPKGAPVTDYAEPDLVQVLRTTQKCSSTFKPDPDEGYMLPLVVSHYDVPGKYHEYAEPLPPEPEYATPFADQGLESATSRKNICVVKVIPLSPRNASVSSAALSAQSPYDFPVPHGNAAEERTNGTEAEYPRGYSTVTTVYAEPQSERTASTGRNGECREPVSLPSTNFQGGDPEHHIYHEPL</sequence>
<dbReference type="Pfam" id="PF00754">
    <property type="entry name" value="F5_F8_type_C"/>
    <property type="match status" value="1"/>
</dbReference>
<protein>
    <submittedName>
        <fullName evidence="15">Discoidin, CUB and LCCL domain-containing protein 1-like</fullName>
    </submittedName>
</protein>